<dbReference type="Proteomes" id="UP000654279">
    <property type="component" value="Unassembled WGS sequence"/>
</dbReference>
<gene>
    <name evidence="3" type="ORF">H8699_10315</name>
</gene>
<evidence type="ECO:0000256" key="1">
    <source>
        <dbReference type="SAM" id="MobiDB-lite"/>
    </source>
</evidence>
<dbReference type="EMBL" id="JACRSO010000004">
    <property type="protein sequence ID" value="MBC8529820.1"/>
    <property type="molecule type" value="Genomic_DNA"/>
</dbReference>
<dbReference type="RefSeq" id="WP_249285630.1">
    <property type="nucleotide sequence ID" value="NZ_JACRSO010000004.1"/>
</dbReference>
<evidence type="ECO:0000313" key="3">
    <source>
        <dbReference type="EMBL" id="MBC8529820.1"/>
    </source>
</evidence>
<protein>
    <submittedName>
        <fullName evidence="3">Zinc ribbon domain-containing protein</fullName>
    </submittedName>
</protein>
<reference evidence="3" key="1">
    <citation type="submission" date="2020-08" db="EMBL/GenBank/DDBJ databases">
        <title>Genome public.</title>
        <authorList>
            <person name="Liu C."/>
            <person name="Sun Q."/>
        </authorList>
    </citation>
    <scope>NUCLEOTIDE SEQUENCE</scope>
    <source>
        <strain evidence="3">NSJ-44</strain>
    </source>
</reference>
<keyword evidence="2" id="KW-1133">Transmembrane helix</keyword>
<feature type="transmembrane region" description="Helical" evidence="2">
    <location>
        <begin position="82"/>
        <end position="105"/>
    </location>
</feature>
<evidence type="ECO:0000313" key="4">
    <source>
        <dbReference type="Proteomes" id="UP000654279"/>
    </source>
</evidence>
<feature type="region of interest" description="Disordered" evidence="1">
    <location>
        <begin position="26"/>
        <end position="66"/>
    </location>
</feature>
<feature type="compositionally biased region" description="Low complexity" evidence="1">
    <location>
        <begin position="26"/>
        <end position="49"/>
    </location>
</feature>
<evidence type="ECO:0000256" key="2">
    <source>
        <dbReference type="SAM" id="Phobius"/>
    </source>
</evidence>
<organism evidence="3 4">
    <name type="scientific">Luoshenia tenuis</name>
    <dbReference type="NCBI Taxonomy" id="2763654"/>
    <lineage>
        <taxon>Bacteria</taxon>
        <taxon>Bacillati</taxon>
        <taxon>Bacillota</taxon>
        <taxon>Clostridia</taxon>
        <taxon>Christensenellales</taxon>
        <taxon>Christensenellaceae</taxon>
        <taxon>Luoshenia</taxon>
    </lineage>
</organism>
<accession>A0A926HNM6</accession>
<feature type="compositionally biased region" description="Low complexity" evidence="1">
    <location>
        <begin position="57"/>
        <end position="66"/>
    </location>
</feature>
<keyword evidence="4" id="KW-1185">Reference proteome</keyword>
<keyword evidence="2" id="KW-0812">Transmembrane</keyword>
<proteinExistence type="predicted"/>
<sequence>MFCAHCGKKMEDDAAKCPHCGKENKAAQAKQAAAPQQAPEKQPDQPAAASQAKGQDAPQGAAPVKPAAGGKTAFQKFMGNKLLVGGAIAALVVIIAIIVVVVLMMQPKKFNLEEYVELNYDGYDGYATAYVSIDESKLYEDILAAKGKKVEDLESLWSLSGLSSAAKEYMLLEEAVDSIDVEITSEREHLSNGDTITASITYDNEIAGQSKIQFTGETVTLAVEGLQPVTEIDPFDGLKVTFTGVAPNGKVEYAYEGGNAEVKKYRFTADKKDGLRNGDVVTISINAEDEDTLQAGYAFTQKEAQFTVSDLDEYVAAYADLTEDFLTKVKAEAEDTIYAYTASTYNGGSALSDLTYSGYILNAVKDGSGYVSSYNNLYLIYSGTVSNSEGKFSTSTVYFPVRFNNILKHGGALNYEENKGILGNSRLDGSSYSTKGYINPFVCYLDIVEENKEDYTAECGDGFELYAQNKAITKLSDITDAYRQTLQADALERINSYIASDYNDKTTVSDLAVAGEYLLVAKNQGTDFEKNNKYIIVYSGTVSNAEGKFGATTVYFPVEYEGVVSLPGDQFMVTETEGIAGHSKIGDSSYWTDGYVDGAEMYKAIISANRDKYTYEVSEGLKSFGE</sequence>
<name>A0A926HNM6_9FIRM</name>
<keyword evidence="2" id="KW-0472">Membrane</keyword>
<dbReference type="AlphaFoldDB" id="A0A926HNM6"/>
<comment type="caution">
    <text evidence="3">The sequence shown here is derived from an EMBL/GenBank/DDBJ whole genome shotgun (WGS) entry which is preliminary data.</text>
</comment>